<evidence type="ECO:0000259" key="5">
    <source>
        <dbReference type="PROSITE" id="PS50011"/>
    </source>
</evidence>
<dbReference type="Gene3D" id="2.130.10.10">
    <property type="entry name" value="YVTN repeat-like/Quinoprotein amine dehydrogenase"/>
    <property type="match status" value="1"/>
</dbReference>
<dbReference type="SMART" id="SM00220">
    <property type="entry name" value="S_TKc"/>
    <property type="match status" value="1"/>
</dbReference>
<dbReference type="SMART" id="SM00564">
    <property type="entry name" value="PQQ"/>
    <property type="match status" value="4"/>
</dbReference>
<dbReference type="PROSITE" id="PS00108">
    <property type="entry name" value="PROTEIN_KINASE_ST"/>
    <property type="match status" value="1"/>
</dbReference>
<dbReference type="Gene3D" id="1.10.510.10">
    <property type="entry name" value="Transferase(Phosphotransferase) domain 1"/>
    <property type="match status" value="1"/>
</dbReference>
<evidence type="ECO:0000256" key="3">
    <source>
        <dbReference type="ARBA" id="ARBA00022777"/>
    </source>
</evidence>
<dbReference type="InterPro" id="IPR000719">
    <property type="entry name" value="Prot_kinase_dom"/>
</dbReference>
<dbReference type="AlphaFoldDB" id="A0A8H9GR69"/>
<dbReference type="InterPro" id="IPR011009">
    <property type="entry name" value="Kinase-like_dom_sf"/>
</dbReference>
<evidence type="ECO:0000256" key="2">
    <source>
        <dbReference type="ARBA" id="ARBA00022741"/>
    </source>
</evidence>
<evidence type="ECO:0000313" key="6">
    <source>
        <dbReference type="EMBL" id="GGM52136.1"/>
    </source>
</evidence>
<sequence length="697" mass="75104">MTTTICADCGTTNAVTEAFCEKCGSPISANASLHPSGATGLVRQGPLPSGLVLRDGRYTIQRHLAQGGMGSIYLAHDAATAQACVIKEMLPKTDPAERAEAEHAFVQEAATLAELNHAHIVTVWDYFEDGGSHYLTEEFIGGGDLAALIRQPEAVSEARLLDIAIQIADAFHYIHTYHRVAPAGSSCTGPIIYRDMKPANVMVRGDGRVVVADFGIVRLFKPGKTRDTINLGTQGYAAPEMISNIQSDERSDIYTLGATLHELLTKRDPANNVNHFLPIRQFRPDVSPELERIVMRMLENIPAQRYQSAAELLNDLRTLYERWRAAKCAQPNCGHHNPVSATCCERCGLPLKAVTGQEAVAHGGEARLGTYPSSGSSPWSAMWQMGLRSKTRGMTGLHRAQVAVATEDGHLAVLDVRTGRGLHRLSLPAPSRSTPVTTPWGVVVGHRQGAVLCDPVSGQVQPLPVPPAEIFATPVSDRDDVFIGNYNGQVFGIDLKTRQVRWSTQVGDCILGALALDSKDLAVTTKSGQISVLDRNTGAVRWSHRTGKSLYGHALLADDAVIGLDTSGRLILLDRLRGSVMLQVPVGGDCYNSPAFAHNRLYTCDVRGSVRCHSTSSGGQPEWQRPLGEDVLASPVVSGQQLIQVTRQGRIYILDVQTGRDVQPPISTPTDFVASPVIDGNTLLVLDQGGALMALVN</sequence>
<keyword evidence="7" id="KW-1185">Reference proteome</keyword>
<dbReference type="Proteomes" id="UP000600547">
    <property type="component" value="Unassembled WGS sequence"/>
</dbReference>
<keyword evidence="2" id="KW-0547">Nucleotide-binding</keyword>
<dbReference type="InterPro" id="IPR011047">
    <property type="entry name" value="Quinoprotein_ADH-like_sf"/>
</dbReference>
<dbReference type="GO" id="GO:0005524">
    <property type="term" value="F:ATP binding"/>
    <property type="evidence" value="ECO:0007669"/>
    <property type="project" value="UniProtKB-KW"/>
</dbReference>
<dbReference type="GO" id="GO:0004674">
    <property type="term" value="F:protein serine/threonine kinase activity"/>
    <property type="evidence" value="ECO:0007669"/>
    <property type="project" value="TreeGrafter"/>
</dbReference>
<dbReference type="PROSITE" id="PS50011">
    <property type="entry name" value="PROTEIN_KINASE_DOM"/>
    <property type="match status" value="1"/>
</dbReference>
<evidence type="ECO:0000256" key="4">
    <source>
        <dbReference type="ARBA" id="ARBA00022840"/>
    </source>
</evidence>
<dbReference type="PANTHER" id="PTHR43289:SF34">
    <property type="entry name" value="SERINE_THREONINE-PROTEIN KINASE YBDM-RELATED"/>
    <property type="match status" value="1"/>
</dbReference>
<dbReference type="CDD" id="cd14014">
    <property type="entry name" value="STKc_PknB_like"/>
    <property type="match status" value="1"/>
</dbReference>
<keyword evidence="1" id="KW-0808">Transferase</keyword>
<name>A0A8H9GR69_9DEIO</name>
<comment type="caution">
    <text evidence="6">The sequence shown here is derived from an EMBL/GenBank/DDBJ whole genome shotgun (WGS) entry which is preliminary data.</text>
</comment>
<dbReference type="Pfam" id="PF00069">
    <property type="entry name" value="Pkinase"/>
    <property type="match status" value="1"/>
</dbReference>
<reference evidence="7" key="1">
    <citation type="journal article" date="2019" name="Int. J. Syst. Evol. Microbiol.">
        <title>The Global Catalogue of Microorganisms (GCM) 10K type strain sequencing project: providing services to taxonomists for standard genome sequencing and annotation.</title>
        <authorList>
            <consortium name="The Broad Institute Genomics Platform"/>
            <consortium name="The Broad Institute Genome Sequencing Center for Infectious Disease"/>
            <person name="Wu L."/>
            <person name="Ma J."/>
        </authorList>
    </citation>
    <scope>NUCLEOTIDE SEQUENCE [LARGE SCALE GENOMIC DNA]</scope>
    <source>
        <strain evidence="7">JCM 31047</strain>
    </source>
</reference>
<dbReference type="Pfam" id="PF13360">
    <property type="entry name" value="PQQ_2"/>
    <property type="match status" value="1"/>
</dbReference>
<dbReference type="Gene3D" id="3.30.200.20">
    <property type="entry name" value="Phosphorylase Kinase, domain 1"/>
    <property type="match status" value="1"/>
</dbReference>
<dbReference type="InterPro" id="IPR015943">
    <property type="entry name" value="WD40/YVTN_repeat-like_dom_sf"/>
</dbReference>
<dbReference type="InterPro" id="IPR008271">
    <property type="entry name" value="Ser/Thr_kinase_AS"/>
</dbReference>
<dbReference type="InterPro" id="IPR002372">
    <property type="entry name" value="PQQ_rpt_dom"/>
</dbReference>
<feature type="domain" description="Protein kinase" evidence="5">
    <location>
        <begin position="58"/>
        <end position="320"/>
    </location>
</feature>
<accession>A0A8H9GR69</accession>
<protein>
    <recommendedName>
        <fullName evidence="5">Protein kinase domain-containing protein</fullName>
    </recommendedName>
</protein>
<organism evidence="6 7">
    <name type="scientific">Deinococcus arenae</name>
    <dbReference type="NCBI Taxonomy" id="1452751"/>
    <lineage>
        <taxon>Bacteria</taxon>
        <taxon>Thermotogati</taxon>
        <taxon>Deinococcota</taxon>
        <taxon>Deinococci</taxon>
        <taxon>Deinococcales</taxon>
        <taxon>Deinococcaceae</taxon>
        <taxon>Deinococcus</taxon>
    </lineage>
</organism>
<dbReference type="SUPFAM" id="SSF56112">
    <property type="entry name" value="Protein kinase-like (PK-like)"/>
    <property type="match status" value="1"/>
</dbReference>
<keyword evidence="3" id="KW-0418">Kinase</keyword>
<evidence type="ECO:0000313" key="7">
    <source>
        <dbReference type="Proteomes" id="UP000600547"/>
    </source>
</evidence>
<dbReference type="EMBL" id="BMQG01000011">
    <property type="protein sequence ID" value="GGM52136.1"/>
    <property type="molecule type" value="Genomic_DNA"/>
</dbReference>
<dbReference type="SUPFAM" id="SSF50998">
    <property type="entry name" value="Quinoprotein alcohol dehydrogenase-like"/>
    <property type="match status" value="1"/>
</dbReference>
<evidence type="ECO:0000256" key="1">
    <source>
        <dbReference type="ARBA" id="ARBA00022679"/>
    </source>
</evidence>
<dbReference type="InterPro" id="IPR018391">
    <property type="entry name" value="PQQ_b-propeller_rpt"/>
</dbReference>
<gene>
    <name evidence="6" type="ORF">GCM10008956_30270</name>
</gene>
<dbReference type="PANTHER" id="PTHR43289">
    <property type="entry name" value="MITOGEN-ACTIVATED PROTEIN KINASE KINASE KINASE 20-RELATED"/>
    <property type="match status" value="1"/>
</dbReference>
<keyword evidence="4" id="KW-0067">ATP-binding</keyword>
<proteinExistence type="predicted"/>